<keyword evidence="2" id="KW-1185">Reference proteome</keyword>
<dbReference type="HOGENOM" id="CLU_458888_0_0_1"/>
<dbReference type="OMA" id="FAMINHT"/>
<sequence>MPAALLTSLALASGGDFLTRNGLSLEHYLVGQAHYAGTKSFGTGTSIGPVPTVLDGITSGTEKAADGNSPSNPTCSDTDFASAWCGMEAGPWDYVPSVGFSDIERYMDATGQVAANQFLCLTDNGFGNAANSWDYPLHLNLIELNFPFAYRHGEATFPKWNTAVSKGIMLLHDPDGHIRWENGADIQVAYKVPDGTWETPKAELGGASYKSARVLTGRDFDVEGFAMINHTYGALTRFPPLSPPPTHFRGSIIGDELMPALFPIDASTGKVKGPMVRTPDIDSTTGEFNGKYLTSKGDKVHCSLADLATNECKISDDATADASEYVRHGSSGGYEGLVSMGNNLVIGFIERNGGSTLAARGEPGIRVFNIMADPLAFTSFAGFYPFEDGACCIADAYPLPGSSSKIAVAERSGFPNDKNKLSQGMPNNRICIIDLNEKNDDHTFKKMCLANYMNVADPFDVDGNGVFTYAFSQWTTEQLMIYDEHCYIAGTDTNFPAVNQFGLIPAEAPDLGQTFDTRWMMVCFHDAVFAAGAGHFPDSSPPALSDAPDCGEANSCPKGSICLAVYQQGMGPSREMLFGSSPDVPAALAHKCLAL</sequence>
<evidence type="ECO:0008006" key="3">
    <source>
        <dbReference type="Google" id="ProtNLM"/>
    </source>
</evidence>
<dbReference type="RefSeq" id="XP_005787779.1">
    <property type="nucleotide sequence ID" value="XM_005787722.1"/>
</dbReference>
<dbReference type="GeneID" id="17280620"/>
<accession>A0A0D3KHW5</accession>
<organism evidence="1 2">
    <name type="scientific">Emiliania huxleyi (strain CCMP1516)</name>
    <dbReference type="NCBI Taxonomy" id="280463"/>
    <lineage>
        <taxon>Eukaryota</taxon>
        <taxon>Haptista</taxon>
        <taxon>Haptophyta</taxon>
        <taxon>Prymnesiophyceae</taxon>
        <taxon>Isochrysidales</taxon>
        <taxon>Noelaerhabdaceae</taxon>
        <taxon>Emiliania</taxon>
    </lineage>
</organism>
<protein>
    <recommendedName>
        <fullName evidence="3">Phytase-like domain-containing protein</fullName>
    </recommendedName>
</protein>
<reference evidence="1" key="2">
    <citation type="submission" date="2024-10" db="UniProtKB">
        <authorList>
            <consortium name="EnsemblProtists"/>
        </authorList>
    </citation>
    <scope>IDENTIFICATION</scope>
</reference>
<name>A0A0D3KHW5_EMIH1</name>
<dbReference type="AlphaFoldDB" id="A0A0D3KHW5"/>
<evidence type="ECO:0000313" key="1">
    <source>
        <dbReference type="EnsemblProtists" id="EOD35350"/>
    </source>
</evidence>
<dbReference type="eggNOG" id="ENOG502QUFD">
    <property type="taxonomic scope" value="Eukaryota"/>
</dbReference>
<dbReference type="Proteomes" id="UP000013827">
    <property type="component" value="Unassembled WGS sequence"/>
</dbReference>
<reference evidence="2" key="1">
    <citation type="journal article" date="2013" name="Nature">
        <title>Pan genome of the phytoplankton Emiliania underpins its global distribution.</title>
        <authorList>
            <person name="Read B.A."/>
            <person name="Kegel J."/>
            <person name="Klute M.J."/>
            <person name="Kuo A."/>
            <person name="Lefebvre S.C."/>
            <person name="Maumus F."/>
            <person name="Mayer C."/>
            <person name="Miller J."/>
            <person name="Monier A."/>
            <person name="Salamov A."/>
            <person name="Young J."/>
            <person name="Aguilar M."/>
            <person name="Claverie J.M."/>
            <person name="Frickenhaus S."/>
            <person name="Gonzalez K."/>
            <person name="Herman E.K."/>
            <person name="Lin Y.C."/>
            <person name="Napier J."/>
            <person name="Ogata H."/>
            <person name="Sarno A.F."/>
            <person name="Shmutz J."/>
            <person name="Schroeder D."/>
            <person name="de Vargas C."/>
            <person name="Verret F."/>
            <person name="von Dassow P."/>
            <person name="Valentin K."/>
            <person name="Van de Peer Y."/>
            <person name="Wheeler G."/>
            <person name="Dacks J.B."/>
            <person name="Delwiche C.F."/>
            <person name="Dyhrman S.T."/>
            <person name="Glockner G."/>
            <person name="John U."/>
            <person name="Richards T."/>
            <person name="Worden A.Z."/>
            <person name="Zhang X."/>
            <person name="Grigoriev I.V."/>
            <person name="Allen A.E."/>
            <person name="Bidle K."/>
            <person name="Borodovsky M."/>
            <person name="Bowler C."/>
            <person name="Brownlee C."/>
            <person name="Cock J.M."/>
            <person name="Elias M."/>
            <person name="Gladyshev V.N."/>
            <person name="Groth M."/>
            <person name="Guda C."/>
            <person name="Hadaegh A."/>
            <person name="Iglesias-Rodriguez M.D."/>
            <person name="Jenkins J."/>
            <person name="Jones B.M."/>
            <person name="Lawson T."/>
            <person name="Leese F."/>
            <person name="Lindquist E."/>
            <person name="Lobanov A."/>
            <person name="Lomsadze A."/>
            <person name="Malik S.B."/>
            <person name="Marsh M.E."/>
            <person name="Mackinder L."/>
            <person name="Mock T."/>
            <person name="Mueller-Roeber B."/>
            <person name="Pagarete A."/>
            <person name="Parker M."/>
            <person name="Probert I."/>
            <person name="Quesneville H."/>
            <person name="Raines C."/>
            <person name="Rensing S.A."/>
            <person name="Riano-Pachon D.M."/>
            <person name="Richier S."/>
            <person name="Rokitta S."/>
            <person name="Shiraiwa Y."/>
            <person name="Soanes D.M."/>
            <person name="van der Giezen M."/>
            <person name="Wahlund T.M."/>
            <person name="Williams B."/>
            <person name="Wilson W."/>
            <person name="Wolfe G."/>
            <person name="Wurch L.L."/>
        </authorList>
    </citation>
    <scope>NUCLEOTIDE SEQUENCE</scope>
</reference>
<proteinExistence type="predicted"/>
<evidence type="ECO:0000313" key="2">
    <source>
        <dbReference type="Proteomes" id="UP000013827"/>
    </source>
</evidence>
<dbReference type="KEGG" id="ehx:EMIHUDRAFT_449181"/>
<dbReference type="EnsemblProtists" id="EOD35350">
    <property type="protein sequence ID" value="EOD35350"/>
    <property type="gene ID" value="EMIHUDRAFT_449181"/>
</dbReference>
<dbReference type="PaxDb" id="2903-EOD35350"/>